<keyword evidence="1" id="KW-0812">Transmembrane</keyword>
<dbReference type="InterPro" id="IPR036739">
    <property type="entry name" value="SLC41_membr_dom_sf"/>
</dbReference>
<dbReference type="KEGG" id="gps:C427_2675"/>
<dbReference type="SUPFAM" id="SSF161093">
    <property type="entry name" value="MgtE membrane domain-like"/>
    <property type="match status" value="1"/>
</dbReference>
<dbReference type="eggNOG" id="COG2239">
    <property type="taxonomic scope" value="Bacteria"/>
</dbReference>
<evidence type="ECO:0000256" key="1">
    <source>
        <dbReference type="SAM" id="Phobius"/>
    </source>
</evidence>
<protein>
    <submittedName>
        <fullName evidence="2">MgtE integral membrane protein</fullName>
    </submittedName>
</protein>
<gene>
    <name evidence="2" type="primary">mgtE</name>
    <name evidence="2" type="ORF">C427_2675</name>
</gene>
<keyword evidence="1" id="KW-1133">Transmembrane helix</keyword>
<reference evidence="2 3" key="1">
    <citation type="journal article" date="2013" name="Genome Announc.">
        <title>Complete Genome Sequence of Glaciecola psychrophila Strain 170T.</title>
        <authorList>
            <person name="Yin J."/>
            <person name="Chen J."/>
            <person name="Liu G."/>
            <person name="Yu Y."/>
            <person name="Song L."/>
            <person name="Wang X."/>
            <person name="Qu X."/>
        </authorList>
    </citation>
    <scope>NUCLEOTIDE SEQUENCE [LARGE SCALE GENOMIC DNA]</scope>
    <source>
        <strain evidence="2 3">170</strain>
    </source>
</reference>
<dbReference type="PATRIC" id="fig|1129794.4.peg.2655"/>
<sequence length="70" mass="7753">MFIAVGELMQEYYEGQIMASAGMDENEDLFSAVRKSTKTRAIWLGINLLTAFLASAFIGTFENTIQQVVA</sequence>
<name>M4RRE6_9ALTE</name>
<evidence type="ECO:0000313" key="3">
    <source>
        <dbReference type="Proteomes" id="UP000011864"/>
    </source>
</evidence>
<proteinExistence type="predicted"/>
<keyword evidence="3" id="KW-1185">Reference proteome</keyword>
<feature type="transmembrane region" description="Helical" evidence="1">
    <location>
        <begin position="41"/>
        <end position="61"/>
    </location>
</feature>
<dbReference type="GO" id="GO:0008324">
    <property type="term" value="F:monoatomic cation transmembrane transporter activity"/>
    <property type="evidence" value="ECO:0007669"/>
    <property type="project" value="InterPro"/>
</dbReference>
<evidence type="ECO:0000313" key="2">
    <source>
        <dbReference type="EMBL" id="AGH44784.1"/>
    </source>
</evidence>
<dbReference type="Proteomes" id="UP000011864">
    <property type="component" value="Chromosome"/>
</dbReference>
<dbReference type="STRING" id="1129794.C427_2675"/>
<dbReference type="AlphaFoldDB" id="M4RRE6"/>
<accession>M4RRE6</accession>
<organism evidence="2 3">
    <name type="scientific">Paraglaciecola psychrophila 170</name>
    <dbReference type="NCBI Taxonomy" id="1129794"/>
    <lineage>
        <taxon>Bacteria</taxon>
        <taxon>Pseudomonadati</taxon>
        <taxon>Pseudomonadota</taxon>
        <taxon>Gammaproteobacteria</taxon>
        <taxon>Alteromonadales</taxon>
        <taxon>Alteromonadaceae</taxon>
        <taxon>Paraglaciecola</taxon>
    </lineage>
</organism>
<keyword evidence="1" id="KW-0472">Membrane</keyword>
<dbReference type="HOGENOM" id="CLU_2754267_0_0_6"/>
<dbReference type="EMBL" id="CP003837">
    <property type="protein sequence ID" value="AGH44784.1"/>
    <property type="molecule type" value="Genomic_DNA"/>
</dbReference>